<evidence type="ECO:0000256" key="3">
    <source>
        <dbReference type="PROSITE-ProRule" id="PRU00284"/>
    </source>
</evidence>
<keyword evidence="4" id="KW-0472">Membrane</keyword>
<organism evidence="7">
    <name type="scientific">uncultured Pleomorphomonas sp</name>
    <dbReference type="NCBI Taxonomy" id="442121"/>
    <lineage>
        <taxon>Bacteria</taxon>
        <taxon>Pseudomonadati</taxon>
        <taxon>Pseudomonadota</taxon>
        <taxon>Alphaproteobacteria</taxon>
        <taxon>Hyphomicrobiales</taxon>
        <taxon>Pleomorphomonadaceae</taxon>
        <taxon>Pleomorphomonas</taxon>
        <taxon>environmental samples</taxon>
    </lineage>
</organism>
<name>A0A212LHB4_9HYPH</name>
<feature type="transmembrane region" description="Helical" evidence="4">
    <location>
        <begin position="21"/>
        <end position="47"/>
    </location>
</feature>
<dbReference type="InterPro" id="IPR004090">
    <property type="entry name" value="Chemotax_Me-accpt_rcpt"/>
</dbReference>
<evidence type="ECO:0000256" key="1">
    <source>
        <dbReference type="ARBA" id="ARBA00023224"/>
    </source>
</evidence>
<dbReference type="RefSeq" id="WP_288196918.1">
    <property type="nucleotide sequence ID" value="NZ_LT608334.1"/>
</dbReference>
<dbReference type="Pfam" id="PF00672">
    <property type="entry name" value="HAMP"/>
    <property type="match status" value="1"/>
</dbReference>
<keyword evidence="1 3" id="KW-0807">Transducer</keyword>
<accession>A0A212LHB4</accession>
<dbReference type="PRINTS" id="PR00260">
    <property type="entry name" value="CHEMTRNSDUCR"/>
</dbReference>
<dbReference type="InterPro" id="IPR004089">
    <property type="entry name" value="MCPsignal_dom"/>
</dbReference>
<evidence type="ECO:0000259" key="6">
    <source>
        <dbReference type="PROSITE" id="PS50885"/>
    </source>
</evidence>
<dbReference type="PANTHER" id="PTHR32089">
    <property type="entry name" value="METHYL-ACCEPTING CHEMOTAXIS PROTEIN MCPB"/>
    <property type="match status" value="1"/>
</dbReference>
<dbReference type="SUPFAM" id="SSF58104">
    <property type="entry name" value="Methyl-accepting chemotaxis protein (MCP) signaling domain"/>
    <property type="match status" value="1"/>
</dbReference>
<dbReference type="SMART" id="SM00304">
    <property type="entry name" value="HAMP"/>
    <property type="match status" value="1"/>
</dbReference>
<dbReference type="GO" id="GO:0004888">
    <property type="term" value="F:transmembrane signaling receptor activity"/>
    <property type="evidence" value="ECO:0007669"/>
    <property type="project" value="InterPro"/>
</dbReference>
<protein>
    <submittedName>
        <fullName evidence="7">Putative Methyl-accepting chemotaxis protein signaling domain</fullName>
    </submittedName>
</protein>
<dbReference type="PROSITE" id="PS50885">
    <property type="entry name" value="HAMP"/>
    <property type="match status" value="1"/>
</dbReference>
<dbReference type="Gene3D" id="1.10.287.950">
    <property type="entry name" value="Methyl-accepting chemotaxis protein"/>
    <property type="match status" value="1"/>
</dbReference>
<evidence type="ECO:0000259" key="5">
    <source>
        <dbReference type="PROSITE" id="PS50111"/>
    </source>
</evidence>
<dbReference type="PANTHER" id="PTHR32089:SF112">
    <property type="entry name" value="LYSOZYME-LIKE PROTEIN-RELATED"/>
    <property type="match status" value="1"/>
</dbReference>
<dbReference type="Pfam" id="PF00015">
    <property type="entry name" value="MCPsignal"/>
    <property type="match status" value="1"/>
</dbReference>
<evidence type="ECO:0000256" key="2">
    <source>
        <dbReference type="ARBA" id="ARBA00029447"/>
    </source>
</evidence>
<feature type="domain" description="HAMP" evidence="6">
    <location>
        <begin position="461"/>
        <end position="514"/>
    </location>
</feature>
<reference evidence="7" key="1">
    <citation type="submission" date="2016-08" db="EMBL/GenBank/DDBJ databases">
        <authorList>
            <person name="Seilhamer J.J."/>
        </authorList>
    </citation>
    <scope>NUCLEOTIDE SEQUENCE</scope>
    <source>
        <strain evidence="7">86</strain>
    </source>
</reference>
<dbReference type="GO" id="GO:0006935">
    <property type="term" value="P:chemotaxis"/>
    <property type="evidence" value="ECO:0007669"/>
    <property type="project" value="InterPro"/>
</dbReference>
<dbReference type="GO" id="GO:0016020">
    <property type="term" value="C:membrane"/>
    <property type="evidence" value="ECO:0007669"/>
    <property type="project" value="InterPro"/>
</dbReference>
<dbReference type="GO" id="GO:0007165">
    <property type="term" value="P:signal transduction"/>
    <property type="evidence" value="ECO:0007669"/>
    <property type="project" value="UniProtKB-KW"/>
</dbReference>
<comment type="similarity">
    <text evidence="2">Belongs to the methyl-accepting chemotaxis (MCP) protein family.</text>
</comment>
<dbReference type="InterPro" id="IPR003660">
    <property type="entry name" value="HAMP_dom"/>
</dbReference>
<evidence type="ECO:0000256" key="4">
    <source>
        <dbReference type="SAM" id="Phobius"/>
    </source>
</evidence>
<keyword evidence="4" id="KW-0812">Transmembrane</keyword>
<evidence type="ECO:0000313" key="7">
    <source>
        <dbReference type="EMBL" id="SCM76880.1"/>
    </source>
</evidence>
<feature type="domain" description="Methyl-accepting transducer" evidence="5">
    <location>
        <begin position="554"/>
        <end position="790"/>
    </location>
</feature>
<sequence>MKASRTETPGNPAKPRGLRSLGFRVGLGFGAVMLTLLAVGGVGLYGVSGLGTLIGDSGQIVGLVTKSSAAGAAVQHYQQSGAPEDADNARQAVAIVAEEAGKIEGIRRIASDVAALDQQVELLAQVNVDRANALTTIGRVESELGKAADDIIGKSQAQFEATNEKNINALQDIANIDKSFSFADSVQTSVLKSQSLFLMYTKSNDRKNIEAARSEISATGLQFDNLMNRQEAKDHWKQIQDAKEKLAALGSLLGKSSALAITLSRDNQNEAAKQQMADLTDQVGGLFQELANFASSLKNRFIFARSAALQVLVDTSAERNSALATFGKGRAFGDAMNGLRTATDGYRLASTTASEAVVQDSIDKVLGFADDLKASGLPDIGPSVMAYRDAFARLAESTRMDQQAKSKAETVTATTTDAISGAVATALASARELAGRIRLLTLATLIAGVGLGTAIAVITGRLLSRPIAALTLAMGRLADGDTASVIPGVRRTDEIGAMARAVEIFRDNAIERGRLEAAATAEEARRVARQQRVETLIDGFRVTVRGMLDALTGQAARMQATASQLTGVARQSLERADEATGASGEAAANVNTVAASAEELAASIDEITSRVTASMGVVGLASDHAATSNAKVSSLAEVAARIGNVVSLINTIAEQTDLLALNASIEAARAGEAGKGFAVVAAEVKQLANQTAQATQDIASRIDEIQLSTGEAVDAIREIGKSMRDVTEFTSSIAAAVEEQGMATGEISRNAQGAALGTSQVVQSMAALTQVADDTAAAAQEVANVARDVSDANGSLAVIVEAFLNDVAAA</sequence>
<dbReference type="EMBL" id="FMJD01000008">
    <property type="protein sequence ID" value="SCM76880.1"/>
    <property type="molecule type" value="Genomic_DNA"/>
</dbReference>
<dbReference type="CDD" id="cd06225">
    <property type="entry name" value="HAMP"/>
    <property type="match status" value="1"/>
</dbReference>
<gene>
    <name evidence="7" type="ORF">KL86PLE_40685</name>
</gene>
<keyword evidence="4" id="KW-1133">Transmembrane helix</keyword>
<dbReference type="SMART" id="SM00283">
    <property type="entry name" value="MA"/>
    <property type="match status" value="1"/>
</dbReference>
<dbReference type="PROSITE" id="PS50111">
    <property type="entry name" value="CHEMOTAXIS_TRANSDUC_2"/>
    <property type="match status" value="1"/>
</dbReference>
<dbReference type="AlphaFoldDB" id="A0A212LHB4"/>
<proteinExistence type="inferred from homology"/>
<dbReference type="Gene3D" id="1.10.8.500">
    <property type="entry name" value="HAMP domain in histidine kinase"/>
    <property type="match status" value="1"/>
</dbReference>